<dbReference type="AlphaFoldDB" id="A0A5C6CS29"/>
<evidence type="ECO:0000256" key="2">
    <source>
        <dbReference type="ARBA" id="ARBA00023315"/>
    </source>
</evidence>
<dbReference type="EMBL" id="SJPS01000004">
    <property type="protein sequence ID" value="TWU25619.1"/>
    <property type="molecule type" value="Genomic_DNA"/>
</dbReference>
<dbReference type="InterPro" id="IPR007484">
    <property type="entry name" value="Peptidase_M28"/>
</dbReference>
<gene>
    <name evidence="5" type="primary">ywaD</name>
    <name evidence="5" type="ORF">Pla144_28270</name>
</gene>
<evidence type="ECO:0000256" key="3">
    <source>
        <dbReference type="SAM" id="SignalP"/>
    </source>
</evidence>
<keyword evidence="2" id="KW-0012">Acyltransferase</keyword>
<keyword evidence="3" id="KW-0732">Signal</keyword>
<sequence precursor="true">MKFFSIAILTASILTTLEIAAQSEPPQTVVQGPTSFNGKRSYEYLRQLCDLGNRMSGSPGMQKQQELLAKHFEKLGGQVTWQRFSARHPITRQPVPMANLIVQWNPESKERILLCAHYDTRPLPSQDLDPRQRREGLFLGANDGASGTAVLMELAHHIKSLPDRYGLDFVLFDAEEMVYSDRTDPYFLGSEYFAREYRKNERDYSYVAGVLLDMVGDAKLSIYQERNSVAWDDTRPIVQGIWETAARLGVNEFIPQVRYEVRDDHLPLHNIGGIPVCDVIDFEYPDRRNSYWHTTADTPGRCSADSLGKVGLVMLEWLRSAN</sequence>
<keyword evidence="6" id="KW-1185">Reference proteome</keyword>
<keyword evidence="5" id="KW-0645">Protease</keyword>
<evidence type="ECO:0000313" key="5">
    <source>
        <dbReference type="EMBL" id="TWU25619.1"/>
    </source>
</evidence>
<feature type="chain" id="PRO_5022989022" evidence="3">
    <location>
        <begin position="21"/>
        <end position="322"/>
    </location>
</feature>
<evidence type="ECO:0000259" key="4">
    <source>
        <dbReference type="Pfam" id="PF04389"/>
    </source>
</evidence>
<keyword evidence="5" id="KW-0031">Aminopeptidase</keyword>
<dbReference type="Pfam" id="PF04389">
    <property type="entry name" value="Peptidase_M28"/>
    <property type="match status" value="1"/>
</dbReference>
<name>A0A5C6CS29_9BACT</name>
<protein>
    <submittedName>
        <fullName evidence="5">Aminopeptidase YwaD</fullName>
        <ecNumber evidence="5">3.4.11.6</ecNumber>
    </submittedName>
</protein>
<organism evidence="5 6">
    <name type="scientific">Bythopirellula polymerisocia</name>
    <dbReference type="NCBI Taxonomy" id="2528003"/>
    <lineage>
        <taxon>Bacteria</taxon>
        <taxon>Pseudomonadati</taxon>
        <taxon>Planctomycetota</taxon>
        <taxon>Planctomycetia</taxon>
        <taxon>Pirellulales</taxon>
        <taxon>Lacipirellulaceae</taxon>
        <taxon>Bythopirellula</taxon>
    </lineage>
</organism>
<reference evidence="5 6" key="1">
    <citation type="submission" date="2019-02" db="EMBL/GenBank/DDBJ databases">
        <title>Deep-cultivation of Planctomycetes and their phenomic and genomic characterization uncovers novel biology.</title>
        <authorList>
            <person name="Wiegand S."/>
            <person name="Jogler M."/>
            <person name="Boedeker C."/>
            <person name="Pinto D."/>
            <person name="Vollmers J."/>
            <person name="Rivas-Marin E."/>
            <person name="Kohn T."/>
            <person name="Peeters S.H."/>
            <person name="Heuer A."/>
            <person name="Rast P."/>
            <person name="Oberbeckmann S."/>
            <person name="Bunk B."/>
            <person name="Jeske O."/>
            <person name="Meyerdierks A."/>
            <person name="Storesund J.E."/>
            <person name="Kallscheuer N."/>
            <person name="Luecker S."/>
            <person name="Lage O.M."/>
            <person name="Pohl T."/>
            <person name="Merkel B.J."/>
            <person name="Hornburger P."/>
            <person name="Mueller R.-W."/>
            <person name="Bruemmer F."/>
            <person name="Labrenz M."/>
            <person name="Spormann A.M."/>
            <person name="Op Den Camp H."/>
            <person name="Overmann J."/>
            <person name="Amann R."/>
            <person name="Jetten M.S.M."/>
            <person name="Mascher T."/>
            <person name="Medema M.H."/>
            <person name="Devos D.P."/>
            <person name="Kaster A.-K."/>
            <person name="Ovreas L."/>
            <person name="Rohde M."/>
            <person name="Galperin M.Y."/>
            <person name="Jogler C."/>
        </authorList>
    </citation>
    <scope>NUCLEOTIDE SEQUENCE [LARGE SCALE GENOMIC DNA]</scope>
    <source>
        <strain evidence="5 6">Pla144</strain>
    </source>
</reference>
<dbReference type="RefSeq" id="WP_146451214.1">
    <property type="nucleotide sequence ID" value="NZ_SJPS01000004.1"/>
</dbReference>
<dbReference type="PANTHER" id="PTHR12283">
    <property type="entry name" value="GLUTAMINYL-PEPTIDE CYCLOTRANSFERASE"/>
    <property type="match status" value="1"/>
</dbReference>
<dbReference type="Proteomes" id="UP000318437">
    <property type="component" value="Unassembled WGS sequence"/>
</dbReference>
<dbReference type="GO" id="GO:0008270">
    <property type="term" value="F:zinc ion binding"/>
    <property type="evidence" value="ECO:0007669"/>
    <property type="project" value="TreeGrafter"/>
</dbReference>
<evidence type="ECO:0000313" key="6">
    <source>
        <dbReference type="Proteomes" id="UP000318437"/>
    </source>
</evidence>
<feature type="domain" description="Peptidase M28" evidence="4">
    <location>
        <begin position="99"/>
        <end position="317"/>
    </location>
</feature>
<dbReference type="PANTHER" id="PTHR12283:SF6">
    <property type="entry name" value="GLUTAMINYL-PEPTIDE CYCLOTRANSFERASE-RELATED"/>
    <property type="match status" value="1"/>
</dbReference>
<dbReference type="GO" id="GO:0004177">
    <property type="term" value="F:aminopeptidase activity"/>
    <property type="evidence" value="ECO:0007669"/>
    <property type="project" value="UniProtKB-KW"/>
</dbReference>
<dbReference type="OrthoDB" id="256090at2"/>
<dbReference type="EC" id="3.4.11.6" evidence="5"/>
<dbReference type="Gene3D" id="3.40.630.10">
    <property type="entry name" value="Zn peptidases"/>
    <property type="match status" value="1"/>
</dbReference>
<accession>A0A5C6CS29</accession>
<dbReference type="InterPro" id="IPR040234">
    <property type="entry name" value="QC/QCL"/>
</dbReference>
<comment type="caution">
    <text evidence="5">The sequence shown here is derived from an EMBL/GenBank/DDBJ whole genome shotgun (WGS) entry which is preliminary data.</text>
</comment>
<proteinExistence type="predicted"/>
<evidence type="ECO:0000256" key="1">
    <source>
        <dbReference type="ARBA" id="ARBA00022679"/>
    </source>
</evidence>
<feature type="signal peptide" evidence="3">
    <location>
        <begin position="1"/>
        <end position="20"/>
    </location>
</feature>
<dbReference type="SUPFAM" id="SSF53187">
    <property type="entry name" value="Zn-dependent exopeptidases"/>
    <property type="match status" value="1"/>
</dbReference>
<keyword evidence="1" id="KW-0808">Transferase</keyword>
<keyword evidence="5" id="KW-0378">Hydrolase</keyword>
<dbReference type="GO" id="GO:0016603">
    <property type="term" value="F:glutaminyl-peptide cyclotransferase activity"/>
    <property type="evidence" value="ECO:0007669"/>
    <property type="project" value="TreeGrafter"/>
</dbReference>